<sequence length="81" mass="8932">MTAPTTTVNAHAVRSDALDVEPFYTVSEAGGILRLGRSKLYEEIAAGRLRFVKVGRATRIPAEWLQEYRQLLIEEGQGVSA</sequence>
<dbReference type="NCBIfam" id="TIGR01764">
    <property type="entry name" value="excise"/>
    <property type="match status" value="1"/>
</dbReference>
<feature type="domain" description="Helix-turn-helix" evidence="1">
    <location>
        <begin position="23"/>
        <end position="69"/>
    </location>
</feature>
<keyword evidence="3" id="KW-1185">Reference proteome</keyword>
<dbReference type="Proteomes" id="UP000477750">
    <property type="component" value="Unassembled WGS sequence"/>
</dbReference>
<dbReference type="InterPro" id="IPR010093">
    <property type="entry name" value="SinI_DNA-bd"/>
</dbReference>
<dbReference type="Pfam" id="PF12728">
    <property type="entry name" value="HTH_17"/>
    <property type="match status" value="1"/>
</dbReference>
<reference evidence="2 3" key="1">
    <citation type="submission" date="2019-10" db="EMBL/GenBank/DDBJ databases">
        <title>Glycomyces albidus sp. nov., a novel actinomycete isolated from rhizosphere soil of wheat (Triticum aestivum L.).</title>
        <authorList>
            <person name="Qian L."/>
        </authorList>
    </citation>
    <scope>NUCLEOTIDE SEQUENCE [LARGE SCALE GENOMIC DNA]</scope>
    <source>
        <strain evidence="2 3">NEAU-7082</strain>
    </source>
</reference>
<proteinExistence type="predicted"/>
<dbReference type="InterPro" id="IPR041657">
    <property type="entry name" value="HTH_17"/>
</dbReference>
<evidence type="ECO:0000313" key="2">
    <source>
        <dbReference type="EMBL" id="MQM26636.1"/>
    </source>
</evidence>
<dbReference type="EMBL" id="WIAO01000015">
    <property type="protein sequence ID" value="MQM26636.1"/>
    <property type="molecule type" value="Genomic_DNA"/>
</dbReference>
<comment type="caution">
    <text evidence="2">The sequence shown here is derived from an EMBL/GenBank/DDBJ whole genome shotgun (WGS) entry which is preliminary data.</text>
</comment>
<name>A0A6L5GAN2_9ACTN</name>
<gene>
    <name evidence="2" type="ORF">GFD30_13805</name>
</gene>
<organism evidence="2 3">
    <name type="scientific">Glycomyces albidus</name>
    <dbReference type="NCBI Taxonomy" id="2656774"/>
    <lineage>
        <taxon>Bacteria</taxon>
        <taxon>Bacillati</taxon>
        <taxon>Actinomycetota</taxon>
        <taxon>Actinomycetes</taxon>
        <taxon>Glycomycetales</taxon>
        <taxon>Glycomycetaceae</taxon>
        <taxon>Glycomyces</taxon>
    </lineage>
</organism>
<protein>
    <submittedName>
        <fullName evidence="2">Helix-turn-helix domain-containing protein</fullName>
    </submittedName>
</protein>
<dbReference type="GO" id="GO:0003677">
    <property type="term" value="F:DNA binding"/>
    <property type="evidence" value="ECO:0007669"/>
    <property type="project" value="InterPro"/>
</dbReference>
<accession>A0A6L5GAN2</accession>
<dbReference type="AlphaFoldDB" id="A0A6L5GAN2"/>
<dbReference type="RefSeq" id="WP_153025790.1">
    <property type="nucleotide sequence ID" value="NZ_WIAO01000015.1"/>
</dbReference>
<evidence type="ECO:0000313" key="3">
    <source>
        <dbReference type="Proteomes" id="UP000477750"/>
    </source>
</evidence>
<evidence type="ECO:0000259" key="1">
    <source>
        <dbReference type="Pfam" id="PF12728"/>
    </source>
</evidence>